<comment type="subcellular location">
    <subcellularLocation>
        <location evidence="1">Membrane</location>
    </subcellularLocation>
</comment>
<name>A0ABY8ENF8_MALFU</name>
<feature type="domain" description="Endoplasmic reticulum vesicle transporter C-terminal" evidence="7">
    <location>
        <begin position="133"/>
        <end position="283"/>
    </location>
</feature>
<dbReference type="EMBL" id="CP046234">
    <property type="protein sequence ID" value="WFD46352.1"/>
    <property type="molecule type" value="Genomic_DNA"/>
</dbReference>
<dbReference type="InterPro" id="IPR039542">
    <property type="entry name" value="Erv_N"/>
</dbReference>
<evidence type="ECO:0000256" key="5">
    <source>
        <dbReference type="SAM" id="MobiDB-lite"/>
    </source>
</evidence>
<keyword evidence="10" id="KW-1185">Reference proteome</keyword>
<keyword evidence="3 6" id="KW-1133">Transmembrane helix</keyword>
<dbReference type="Pfam" id="PF07970">
    <property type="entry name" value="COPIIcoated_ERV"/>
    <property type="match status" value="1"/>
</dbReference>
<dbReference type="Proteomes" id="UP000818624">
    <property type="component" value="Chromosome 1"/>
</dbReference>
<dbReference type="InterPro" id="IPR045888">
    <property type="entry name" value="Erv"/>
</dbReference>
<dbReference type="PANTHER" id="PTHR10984">
    <property type="entry name" value="ENDOPLASMIC RETICULUM-GOLGI INTERMEDIATE COMPARTMENT PROTEIN"/>
    <property type="match status" value="1"/>
</dbReference>
<dbReference type="PANTHER" id="PTHR10984:SF81">
    <property type="entry name" value="ER-DERIVED VESICLES PROTEIN ERV41"/>
    <property type="match status" value="1"/>
</dbReference>
<evidence type="ECO:0000256" key="3">
    <source>
        <dbReference type="ARBA" id="ARBA00022989"/>
    </source>
</evidence>
<feature type="region of interest" description="Disordered" evidence="5">
    <location>
        <begin position="349"/>
        <end position="369"/>
    </location>
</feature>
<organism evidence="9 10">
    <name type="scientific">Malassezia furfur</name>
    <name type="common">Pityriasis versicolor infection agent</name>
    <name type="synonym">Pityrosporum furfur</name>
    <dbReference type="NCBI Taxonomy" id="55194"/>
    <lineage>
        <taxon>Eukaryota</taxon>
        <taxon>Fungi</taxon>
        <taxon>Dikarya</taxon>
        <taxon>Basidiomycota</taxon>
        <taxon>Ustilaginomycotina</taxon>
        <taxon>Malasseziomycetes</taxon>
        <taxon>Malasseziales</taxon>
        <taxon>Malasseziaceae</taxon>
        <taxon>Malassezia</taxon>
    </lineage>
</organism>
<sequence>MVVMVWVELSAYLHGKHDVTFEVDSHISKLLQINMDITVATPCSKLSVDLRDASGEGIHFDESAIAKDGTTFESQIKHARNKRRQMNELNALDAPRLKGKVSRTDKKYGPSRGPRDKYSGFEKTTPIIEGGPACRMFGSLLAKKVTGNLHISSPMPLVLLGNQDNAKVNMSHVITEMSFGAHFPYMAEPLDSSMEVTKDPMAVYQYFLSVVPTNYFASSKKVRTNQYSVTDYKRNPNGPAAFPGVFFKYDIEPLTMTIHNRSMSFGSFIVRLTGILGGIWLCTNFALRTLHRILRVVRRTSVGESVLEKLHVSTTNTGGDTPYSQSPAQPQGSWGSTSGIYDSVYAASTPSYGPRQDSLATHRMPSSGY</sequence>
<evidence type="ECO:0000259" key="7">
    <source>
        <dbReference type="Pfam" id="PF07970"/>
    </source>
</evidence>
<protein>
    <recommendedName>
        <fullName evidence="11">Endoplasmic reticulum vesicle transporter C-terminal domain-containing protein</fullName>
    </recommendedName>
</protein>
<reference evidence="9 10" key="1">
    <citation type="journal article" date="2020" name="Elife">
        <title>Loss of centromere function drives karyotype evolution in closely related Malassezia species.</title>
        <authorList>
            <person name="Sankaranarayanan S.R."/>
            <person name="Ianiri G."/>
            <person name="Coelho M.A."/>
            <person name="Reza M.H."/>
            <person name="Thimmappa B.C."/>
            <person name="Ganguly P."/>
            <person name="Vadnala R.N."/>
            <person name="Sun S."/>
            <person name="Siddharthan R."/>
            <person name="Tellgren-Roth C."/>
            <person name="Dawson T.L."/>
            <person name="Heitman J."/>
            <person name="Sanyal K."/>
        </authorList>
    </citation>
    <scope>NUCLEOTIDE SEQUENCE [LARGE SCALE GENOMIC DNA]</scope>
    <source>
        <strain evidence="9">CBS14141</strain>
    </source>
</reference>
<keyword evidence="4 6" id="KW-0472">Membrane</keyword>
<evidence type="ECO:0000313" key="10">
    <source>
        <dbReference type="Proteomes" id="UP000818624"/>
    </source>
</evidence>
<accession>A0ABY8ENF8</accession>
<evidence type="ECO:0000256" key="6">
    <source>
        <dbReference type="SAM" id="Phobius"/>
    </source>
</evidence>
<dbReference type="InterPro" id="IPR012936">
    <property type="entry name" value="Erv_C"/>
</dbReference>
<feature type="region of interest" description="Disordered" evidence="5">
    <location>
        <begin position="100"/>
        <end position="122"/>
    </location>
</feature>
<feature type="transmembrane region" description="Helical" evidence="6">
    <location>
        <begin position="268"/>
        <end position="287"/>
    </location>
</feature>
<keyword evidence="2 6" id="KW-0812">Transmembrane</keyword>
<gene>
    <name evidence="9" type="ORF">GLX27_000987</name>
</gene>
<evidence type="ECO:0000256" key="4">
    <source>
        <dbReference type="ARBA" id="ARBA00023136"/>
    </source>
</evidence>
<feature type="domain" description="Endoplasmic reticulum vesicle transporter N-terminal" evidence="8">
    <location>
        <begin position="1"/>
        <end position="56"/>
    </location>
</feature>
<feature type="region of interest" description="Disordered" evidence="5">
    <location>
        <begin position="313"/>
        <end position="335"/>
    </location>
</feature>
<dbReference type="Pfam" id="PF13850">
    <property type="entry name" value="ERGIC_N"/>
    <property type="match status" value="1"/>
</dbReference>
<evidence type="ECO:0000256" key="2">
    <source>
        <dbReference type="ARBA" id="ARBA00022692"/>
    </source>
</evidence>
<feature type="compositionally biased region" description="Basic and acidic residues" evidence="5">
    <location>
        <begin position="102"/>
        <end position="120"/>
    </location>
</feature>
<proteinExistence type="predicted"/>
<evidence type="ECO:0000259" key="8">
    <source>
        <dbReference type="Pfam" id="PF13850"/>
    </source>
</evidence>
<evidence type="ECO:0008006" key="11">
    <source>
        <dbReference type="Google" id="ProtNLM"/>
    </source>
</evidence>
<evidence type="ECO:0000256" key="1">
    <source>
        <dbReference type="ARBA" id="ARBA00004370"/>
    </source>
</evidence>
<evidence type="ECO:0000313" key="9">
    <source>
        <dbReference type="EMBL" id="WFD46352.1"/>
    </source>
</evidence>